<gene>
    <name evidence="2" type="ORF">G3I70_09150</name>
</gene>
<dbReference type="RefSeq" id="WP_163054293.1">
    <property type="nucleotide sequence ID" value="NZ_JAAGLI010000213.1"/>
</dbReference>
<feature type="region of interest" description="Disordered" evidence="1">
    <location>
        <begin position="90"/>
        <end position="109"/>
    </location>
</feature>
<reference evidence="2 3" key="1">
    <citation type="submission" date="2020-01" db="EMBL/GenBank/DDBJ databases">
        <title>Insect and environment-associated Actinomycetes.</title>
        <authorList>
            <person name="Currrie C."/>
            <person name="Chevrette M."/>
            <person name="Carlson C."/>
            <person name="Stubbendieck R."/>
            <person name="Wendt-Pienkowski E."/>
        </authorList>
    </citation>
    <scope>NUCLEOTIDE SEQUENCE [LARGE SCALE GENOMIC DNA]</scope>
    <source>
        <strain evidence="2 3">SID10258</strain>
    </source>
</reference>
<organism evidence="2 3">
    <name type="scientific">Actinomadura bangladeshensis</name>
    <dbReference type="NCBI Taxonomy" id="453573"/>
    <lineage>
        <taxon>Bacteria</taxon>
        <taxon>Bacillati</taxon>
        <taxon>Actinomycetota</taxon>
        <taxon>Actinomycetes</taxon>
        <taxon>Streptosporangiales</taxon>
        <taxon>Thermomonosporaceae</taxon>
        <taxon>Actinomadura</taxon>
    </lineage>
</organism>
<feature type="compositionally biased region" description="Basic and acidic residues" evidence="1">
    <location>
        <begin position="95"/>
        <end position="109"/>
    </location>
</feature>
<name>A0A6L9QC62_9ACTN</name>
<evidence type="ECO:0000313" key="3">
    <source>
        <dbReference type="Proteomes" id="UP000475532"/>
    </source>
</evidence>
<dbReference type="AlphaFoldDB" id="A0A6L9QC62"/>
<dbReference type="EMBL" id="JAAGLI010000213">
    <property type="protein sequence ID" value="NEA22658.1"/>
    <property type="molecule type" value="Genomic_DNA"/>
</dbReference>
<protein>
    <submittedName>
        <fullName evidence="2">Uncharacterized protein</fullName>
    </submittedName>
</protein>
<accession>A0A6L9QC62</accession>
<evidence type="ECO:0000256" key="1">
    <source>
        <dbReference type="SAM" id="MobiDB-lite"/>
    </source>
</evidence>
<comment type="caution">
    <text evidence="2">The sequence shown here is derived from an EMBL/GenBank/DDBJ whole genome shotgun (WGS) entry which is preliminary data.</text>
</comment>
<sequence>MDLPEEIDAWVDALRGTFDVLEVSKPIPNRGDSRMVRVYVELRLRGPSCSPKPTASTATAAAPTEPDRLAAQLRRVNNVVGWARARITSLHNKRDKTPEPQKARRRECDVRAEEIQRLVDELDKALGGGERQ</sequence>
<proteinExistence type="predicted"/>
<dbReference type="Proteomes" id="UP000475532">
    <property type="component" value="Unassembled WGS sequence"/>
</dbReference>
<evidence type="ECO:0000313" key="2">
    <source>
        <dbReference type="EMBL" id="NEA22658.1"/>
    </source>
</evidence>